<dbReference type="PANTHER" id="PTHR30213:SF0">
    <property type="entry name" value="UPF0761 MEMBRANE PROTEIN YIHY"/>
    <property type="match status" value="1"/>
</dbReference>
<evidence type="ECO:0008006" key="9">
    <source>
        <dbReference type="Google" id="ProtNLM"/>
    </source>
</evidence>
<dbReference type="Pfam" id="PF03631">
    <property type="entry name" value="Virul_fac_BrkB"/>
    <property type="match status" value="1"/>
</dbReference>
<evidence type="ECO:0000313" key="7">
    <source>
        <dbReference type="EMBL" id="CDQ41357.1"/>
    </source>
</evidence>
<dbReference type="STRING" id="1462526.BN990_03726"/>
<comment type="caution">
    <text evidence="7">The sequence shown here is derived from an EMBL/GenBank/DDBJ whole genome shotgun (WGS) entry which is preliminary data.</text>
</comment>
<evidence type="ECO:0000256" key="3">
    <source>
        <dbReference type="ARBA" id="ARBA00022692"/>
    </source>
</evidence>
<feature type="transmembrane region" description="Helical" evidence="6">
    <location>
        <begin position="238"/>
        <end position="265"/>
    </location>
</feature>
<evidence type="ECO:0000256" key="4">
    <source>
        <dbReference type="ARBA" id="ARBA00022989"/>
    </source>
</evidence>
<proteinExistence type="predicted"/>
<reference evidence="8" key="2">
    <citation type="submission" date="2014-05" db="EMBL/GenBank/DDBJ databases">
        <title>Draft genome sequence of Virgibacillus massiliensis Vm-5.</title>
        <authorList>
            <person name="Khelaifia S."/>
            <person name="Croce O."/>
            <person name="Lagier J.C."/>
            <person name="Raoult D."/>
        </authorList>
    </citation>
    <scope>NUCLEOTIDE SEQUENCE [LARGE SCALE GENOMIC DNA]</scope>
    <source>
        <strain evidence="8">Vm-5</strain>
    </source>
</reference>
<dbReference type="AlphaFoldDB" id="A0A024QGJ6"/>
<feature type="transmembrane region" description="Helical" evidence="6">
    <location>
        <begin position="127"/>
        <end position="149"/>
    </location>
</feature>
<keyword evidence="8" id="KW-1185">Reference proteome</keyword>
<evidence type="ECO:0000256" key="6">
    <source>
        <dbReference type="SAM" id="Phobius"/>
    </source>
</evidence>
<reference evidence="7 8" key="1">
    <citation type="submission" date="2014-03" db="EMBL/GenBank/DDBJ databases">
        <authorList>
            <person name="Urmite Genomes U."/>
        </authorList>
    </citation>
    <scope>NUCLEOTIDE SEQUENCE [LARGE SCALE GENOMIC DNA]</scope>
    <source>
        <strain evidence="7 8">Vm-5</strain>
    </source>
</reference>
<evidence type="ECO:0000256" key="2">
    <source>
        <dbReference type="ARBA" id="ARBA00022475"/>
    </source>
</evidence>
<dbReference type="RefSeq" id="WP_038245905.1">
    <property type="nucleotide sequence ID" value="NZ_BNER01000013.1"/>
</dbReference>
<accession>A0A024QGJ6</accession>
<dbReference type="PANTHER" id="PTHR30213">
    <property type="entry name" value="INNER MEMBRANE PROTEIN YHJD"/>
    <property type="match status" value="1"/>
</dbReference>
<dbReference type="OrthoDB" id="9775903at2"/>
<gene>
    <name evidence="7" type="ORF">BN990_03726</name>
</gene>
<dbReference type="EMBL" id="CCDP010000002">
    <property type="protein sequence ID" value="CDQ41357.1"/>
    <property type="molecule type" value="Genomic_DNA"/>
</dbReference>
<evidence type="ECO:0000256" key="5">
    <source>
        <dbReference type="ARBA" id="ARBA00023136"/>
    </source>
</evidence>
<keyword evidence="3 6" id="KW-0812">Transmembrane</keyword>
<evidence type="ECO:0000313" key="8">
    <source>
        <dbReference type="Proteomes" id="UP000028875"/>
    </source>
</evidence>
<dbReference type="PIRSF" id="PIRSF035875">
    <property type="entry name" value="RNase_BN"/>
    <property type="match status" value="1"/>
</dbReference>
<feature type="transmembrane region" description="Helical" evidence="6">
    <location>
        <begin position="20"/>
        <end position="46"/>
    </location>
</feature>
<protein>
    <recommendedName>
        <fullName evidence="9">YihY family inner membrane protein</fullName>
    </recommendedName>
</protein>
<sequence>MSKLKAYTRLFRSKFKTDNVPLLSAGLAYYFLLSIVPLFLVCFSLIPYFNINPHDAVTFIETALPNELASILEDNIINLVETPHGGILTIGIIGALWSASAAMNAFIKASNEAYEIKETRNAAFIRLIALGLTLSMIAALVIAIIVPVFGDVILQFLDSLLGFSLGMGILFQTLRWLISLTILTGFLLILYRFAPNKQLPFTHILPGAITASILWQFISFGFSFYISNFSNYSATYGSLGGIIILMIWFFLTGMIFMSGAIINVISHSRQSNIYDKTTNVSSL</sequence>
<dbReference type="eggNOG" id="COG1295">
    <property type="taxonomic scope" value="Bacteria"/>
</dbReference>
<dbReference type="NCBIfam" id="TIGR00765">
    <property type="entry name" value="yihY_not_rbn"/>
    <property type="match status" value="1"/>
</dbReference>
<dbReference type="Proteomes" id="UP000028875">
    <property type="component" value="Unassembled WGS sequence"/>
</dbReference>
<name>A0A024QGJ6_9BACI</name>
<keyword evidence="2" id="KW-1003">Cell membrane</keyword>
<keyword evidence="5 6" id="KW-0472">Membrane</keyword>
<feature type="transmembrane region" description="Helical" evidence="6">
    <location>
        <begin position="169"/>
        <end position="191"/>
    </location>
</feature>
<dbReference type="InterPro" id="IPR017039">
    <property type="entry name" value="Virul_fac_BrkB"/>
</dbReference>
<feature type="transmembrane region" description="Helical" evidence="6">
    <location>
        <begin position="87"/>
        <end position="107"/>
    </location>
</feature>
<evidence type="ECO:0000256" key="1">
    <source>
        <dbReference type="ARBA" id="ARBA00004651"/>
    </source>
</evidence>
<comment type="subcellular location">
    <subcellularLocation>
        <location evidence="1">Cell membrane</location>
        <topology evidence="1">Multi-pass membrane protein</topology>
    </subcellularLocation>
</comment>
<dbReference type="GO" id="GO:0005886">
    <property type="term" value="C:plasma membrane"/>
    <property type="evidence" value="ECO:0007669"/>
    <property type="project" value="UniProtKB-SubCell"/>
</dbReference>
<keyword evidence="4 6" id="KW-1133">Transmembrane helix</keyword>
<feature type="transmembrane region" description="Helical" evidence="6">
    <location>
        <begin position="203"/>
        <end position="226"/>
    </location>
</feature>
<organism evidence="7 8">
    <name type="scientific">Virgibacillus massiliensis</name>
    <dbReference type="NCBI Taxonomy" id="1462526"/>
    <lineage>
        <taxon>Bacteria</taxon>
        <taxon>Bacillati</taxon>
        <taxon>Bacillota</taxon>
        <taxon>Bacilli</taxon>
        <taxon>Bacillales</taxon>
        <taxon>Bacillaceae</taxon>
        <taxon>Virgibacillus</taxon>
    </lineage>
</organism>